<gene>
    <name evidence="15" type="ORF">TA5114_03404</name>
</gene>
<dbReference type="AlphaFoldDB" id="A0A0N7MC94"/>
<dbReference type="InterPro" id="IPR004299">
    <property type="entry name" value="MBOAT_fam"/>
</dbReference>
<keyword evidence="16" id="KW-1185">Reference proteome</keyword>
<dbReference type="EMBL" id="CYUE01000025">
    <property type="protein sequence ID" value="CUK27576.1"/>
    <property type="molecule type" value="Genomic_DNA"/>
</dbReference>
<keyword evidence="11 13" id="KW-0012">Acyltransferase</keyword>
<keyword evidence="10 13" id="KW-0472">Membrane</keyword>
<keyword evidence="7 14" id="KW-0812">Transmembrane</keyword>
<feature type="transmembrane region" description="Helical" evidence="14">
    <location>
        <begin position="199"/>
        <end position="219"/>
    </location>
</feature>
<dbReference type="Pfam" id="PF03062">
    <property type="entry name" value="MBOAT"/>
    <property type="match status" value="1"/>
</dbReference>
<keyword evidence="9 14" id="KW-1133">Transmembrane helix</keyword>
<evidence type="ECO:0000256" key="1">
    <source>
        <dbReference type="ARBA" id="ARBA00004651"/>
    </source>
</evidence>
<feature type="transmembrane region" description="Helical" evidence="14">
    <location>
        <begin position="435"/>
        <end position="454"/>
    </location>
</feature>
<dbReference type="InterPro" id="IPR024194">
    <property type="entry name" value="Ac/AlaTfrase_AlgI/DltB"/>
</dbReference>
<evidence type="ECO:0000313" key="15">
    <source>
        <dbReference type="EMBL" id="CUK27576.1"/>
    </source>
</evidence>
<feature type="transmembrane region" description="Helical" evidence="14">
    <location>
        <begin position="310"/>
        <end position="333"/>
    </location>
</feature>
<accession>A0A0N7MC94</accession>
<evidence type="ECO:0000256" key="4">
    <source>
        <dbReference type="ARBA" id="ARBA00016084"/>
    </source>
</evidence>
<dbReference type="GO" id="GO:0042121">
    <property type="term" value="P:alginic acid biosynthetic process"/>
    <property type="evidence" value="ECO:0007669"/>
    <property type="project" value="UniProtKB-KW"/>
</dbReference>
<feature type="transmembrane region" description="Helical" evidence="14">
    <location>
        <begin position="353"/>
        <end position="373"/>
    </location>
</feature>
<proteinExistence type="inferred from homology"/>
<dbReference type="GO" id="GO:0005886">
    <property type="term" value="C:plasma membrane"/>
    <property type="evidence" value="ECO:0007669"/>
    <property type="project" value="UniProtKB-SubCell"/>
</dbReference>
<feature type="transmembrane region" description="Helical" evidence="14">
    <location>
        <begin position="231"/>
        <end position="258"/>
    </location>
</feature>
<evidence type="ECO:0000256" key="5">
    <source>
        <dbReference type="ARBA" id="ARBA00022475"/>
    </source>
</evidence>
<evidence type="ECO:0000256" key="8">
    <source>
        <dbReference type="ARBA" id="ARBA00022841"/>
    </source>
</evidence>
<evidence type="ECO:0000256" key="3">
    <source>
        <dbReference type="ARBA" id="ARBA00010323"/>
    </source>
</evidence>
<evidence type="ECO:0000256" key="6">
    <source>
        <dbReference type="ARBA" id="ARBA00022679"/>
    </source>
</evidence>
<dbReference type="STRING" id="1715691.TA5113_02545"/>
<dbReference type="OrthoDB" id="139172at2"/>
<dbReference type="PIRSF" id="PIRSF500217">
    <property type="entry name" value="AlgI"/>
    <property type="match status" value="1"/>
</dbReference>
<feature type="transmembrane region" description="Helical" evidence="14">
    <location>
        <begin position="7"/>
        <end position="23"/>
    </location>
</feature>
<feature type="transmembrane region" description="Helical" evidence="14">
    <location>
        <begin position="382"/>
        <end position="398"/>
    </location>
</feature>
<evidence type="ECO:0000256" key="13">
    <source>
        <dbReference type="PIRNR" id="PIRNR016636"/>
    </source>
</evidence>
<keyword evidence="8" id="KW-0016">Alginate biosynthesis</keyword>
<comment type="pathway">
    <text evidence="2">Glycan biosynthesis; alginate biosynthesis.</text>
</comment>
<organism evidence="15 16">
    <name type="scientific">Cognatishimia activa</name>
    <dbReference type="NCBI Taxonomy" id="1715691"/>
    <lineage>
        <taxon>Bacteria</taxon>
        <taxon>Pseudomonadati</taxon>
        <taxon>Pseudomonadota</taxon>
        <taxon>Alphaproteobacteria</taxon>
        <taxon>Rhodobacterales</taxon>
        <taxon>Paracoccaceae</taxon>
        <taxon>Cognatishimia</taxon>
    </lineage>
</organism>
<sequence length="465" mass="53109">MVFSTHLFVFLFVPAFLALYYLTPNRHKSYVICAASYAFYGWWRVEYVALIFGVSLLTYVASQLTLSLRTERGRRLALIFGVVFDLLVLAYFKYAVFIASNVDAFLILAGQDGLDFFDVLLPIGISFHTFQSISFLIDIYRKDAQPPKRFIDFLAFSAMFPQLIAGPVLRYKDLAHQFQNRVHSLDRFGKGMFRFVQGLAMKVLIADTLAPLADLIFSASTPGFWEAWLGALAYTFQLFFDFAGYSAMAIGLGLMIGFDFPENFNRPYISRSITEFWKRWHITLSSWLRDYLYIPLGGNRAGRWKTYRNIVLTMVLGGFWHGANWTFIVWGFWHGGLMALERALGAKNKSTVWPPYLALPLTFFLVVIGWVVFRSPSLSDSFVVYAGMFGLNGFAISPELSWQIRSSEITMLLLAATICFLPIPSPISTIWRAPFFRAATYLALFTIVTIKMSAQTYSPFLYFQF</sequence>
<comment type="similarity">
    <text evidence="3 13">Belongs to the membrane-bound acyltransferase family.</text>
</comment>
<evidence type="ECO:0000256" key="9">
    <source>
        <dbReference type="ARBA" id="ARBA00022989"/>
    </source>
</evidence>
<keyword evidence="6 13" id="KW-0808">Transferase</keyword>
<dbReference type="InterPro" id="IPR028362">
    <property type="entry name" value="AlgI"/>
</dbReference>
<evidence type="ECO:0000313" key="16">
    <source>
        <dbReference type="Proteomes" id="UP000051184"/>
    </source>
</evidence>
<feature type="transmembrane region" description="Helical" evidence="14">
    <location>
        <begin position="43"/>
        <end position="64"/>
    </location>
</feature>
<evidence type="ECO:0000256" key="2">
    <source>
        <dbReference type="ARBA" id="ARBA00005182"/>
    </source>
</evidence>
<keyword evidence="5 13" id="KW-1003">Cell membrane</keyword>
<dbReference type="Proteomes" id="UP000051184">
    <property type="component" value="Unassembled WGS sequence"/>
</dbReference>
<evidence type="ECO:0000256" key="10">
    <source>
        <dbReference type="ARBA" id="ARBA00023136"/>
    </source>
</evidence>
<feature type="transmembrane region" description="Helical" evidence="14">
    <location>
        <begin position="119"/>
        <end position="140"/>
    </location>
</feature>
<evidence type="ECO:0000256" key="11">
    <source>
        <dbReference type="ARBA" id="ARBA00023315"/>
    </source>
</evidence>
<dbReference type="PIRSF" id="PIRSF016636">
    <property type="entry name" value="AlgI_DltB"/>
    <property type="match status" value="1"/>
</dbReference>
<dbReference type="GO" id="GO:0016746">
    <property type="term" value="F:acyltransferase activity"/>
    <property type="evidence" value="ECO:0007669"/>
    <property type="project" value="UniProtKB-KW"/>
</dbReference>
<evidence type="ECO:0000256" key="12">
    <source>
        <dbReference type="ARBA" id="ARBA00031030"/>
    </source>
</evidence>
<protein>
    <recommendedName>
        <fullName evidence="4">Probable alginate O-acetylase AlgI</fullName>
    </recommendedName>
    <alternativeName>
        <fullName evidence="12">Alginate biosynthesis protein AlgI</fullName>
    </alternativeName>
</protein>
<feature type="transmembrane region" description="Helical" evidence="14">
    <location>
        <begin position="404"/>
        <end position="423"/>
    </location>
</feature>
<comment type="subcellular location">
    <subcellularLocation>
        <location evidence="1">Cell membrane</location>
        <topology evidence="1">Multi-pass membrane protein</topology>
    </subcellularLocation>
</comment>
<name>A0A0N7MC94_9RHOB</name>
<dbReference type="PANTHER" id="PTHR13285">
    <property type="entry name" value="ACYLTRANSFERASE"/>
    <property type="match status" value="1"/>
</dbReference>
<evidence type="ECO:0000256" key="7">
    <source>
        <dbReference type="ARBA" id="ARBA00022692"/>
    </source>
</evidence>
<feature type="transmembrane region" description="Helical" evidence="14">
    <location>
        <begin position="76"/>
        <end position="99"/>
    </location>
</feature>
<reference evidence="16" key="1">
    <citation type="submission" date="2015-09" db="EMBL/GenBank/DDBJ databases">
        <authorList>
            <person name="Rodrigo-Torres Lidia"/>
            <person name="Arahal R.David."/>
        </authorList>
    </citation>
    <scope>NUCLEOTIDE SEQUENCE [LARGE SCALE GENOMIC DNA]</scope>
    <source>
        <strain evidence="16">CECT 5114</strain>
    </source>
</reference>
<dbReference type="RefSeq" id="WP_058316493.1">
    <property type="nucleotide sequence ID" value="NZ_CYUE01000025.1"/>
</dbReference>
<dbReference type="InterPro" id="IPR051085">
    <property type="entry name" value="MB_O-acyltransferase"/>
</dbReference>
<evidence type="ECO:0000256" key="14">
    <source>
        <dbReference type="SAM" id="Phobius"/>
    </source>
</evidence>
<dbReference type="PANTHER" id="PTHR13285:SF23">
    <property type="entry name" value="TEICHOIC ACID D-ALANYLTRANSFERASE"/>
    <property type="match status" value="1"/>
</dbReference>